<keyword evidence="3" id="KW-1185">Reference proteome</keyword>
<sequence>MQSPPPPPHTHTHTPPPSKVGSPTTDTKIRSNTRYTISRGWRGEQEEEEGYVAARQKYPGSQSLVPDGESGELRQWESIAAREMDGPGQEAVARAACHLEGSNLLC</sequence>
<dbReference type="Proteomes" id="UP000007305">
    <property type="component" value="Chromosome 4"/>
</dbReference>
<dbReference type="AlphaFoldDB" id="A0A804NQN2"/>
<reference evidence="2" key="3">
    <citation type="submission" date="2021-05" db="UniProtKB">
        <authorList>
            <consortium name="EnsemblPlants"/>
        </authorList>
    </citation>
    <scope>IDENTIFICATION</scope>
    <source>
        <strain evidence="2">cv. B73</strain>
    </source>
</reference>
<protein>
    <submittedName>
        <fullName evidence="2">Uncharacterized protein</fullName>
    </submittedName>
</protein>
<dbReference type="Gramene" id="Zm00001eb178660_T001">
    <property type="protein sequence ID" value="Zm00001eb178660_P001"/>
    <property type="gene ID" value="Zm00001eb178660"/>
</dbReference>
<dbReference type="EnsemblPlants" id="Zm00001eb178660_T001">
    <property type="protein sequence ID" value="Zm00001eb178660_P001"/>
    <property type="gene ID" value="Zm00001eb178660"/>
</dbReference>
<name>A0A804NQN2_MAIZE</name>
<feature type="compositionally biased region" description="Pro residues" evidence="1">
    <location>
        <begin position="1"/>
        <end position="18"/>
    </location>
</feature>
<feature type="region of interest" description="Disordered" evidence="1">
    <location>
        <begin position="1"/>
        <end position="47"/>
    </location>
</feature>
<evidence type="ECO:0000313" key="3">
    <source>
        <dbReference type="Proteomes" id="UP000007305"/>
    </source>
</evidence>
<accession>A0A804NQN2</accession>
<proteinExistence type="predicted"/>
<evidence type="ECO:0000313" key="2">
    <source>
        <dbReference type="EnsemblPlants" id="Zm00001eb178660_P001"/>
    </source>
</evidence>
<reference evidence="3" key="1">
    <citation type="journal article" date="2009" name="Science">
        <title>The B73 maize genome: complexity, diversity, and dynamics.</title>
        <authorList>
            <person name="Schnable P.S."/>
            <person name="Ware D."/>
            <person name="Fulton R.S."/>
            <person name="Stein J.C."/>
            <person name="Wei F."/>
            <person name="Pasternak S."/>
            <person name="Liang C."/>
            <person name="Zhang J."/>
            <person name="Fulton L."/>
            <person name="Graves T.A."/>
            <person name="Minx P."/>
            <person name="Reily A.D."/>
            <person name="Courtney L."/>
            <person name="Kruchowski S.S."/>
            <person name="Tomlinson C."/>
            <person name="Strong C."/>
            <person name="Delehaunty K."/>
            <person name="Fronick C."/>
            <person name="Courtney B."/>
            <person name="Rock S.M."/>
            <person name="Belter E."/>
            <person name="Du F."/>
            <person name="Kim K."/>
            <person name="Abbott R.M."/>
            <person name="Cotton M."/>
            <person name="Levy A."/>
            <person name="Marchetto P."/>
            <person name="Ochoa K."/>
            <person name="Jackson S.M."/>
            <person name="Gillam B."/>
            <person name="Chen W."/>
            <person name="Yan L."/>
            <person name="Higginbotham J."/>
            <person name="Cardenas M."/>
            <person name="Waligorski J."/>
            <person name="Applebaum E."/>
            <person name="Phelps L."/>
            <person name="Falcone J."/>
            <person name="Kanchi K."/>
            <person name="Thane T."/>
            <person name="Scimone A."/>
            <person name="Thane N."/>
            <person name="Henke J."/>
            <person name="Wang T."/>
            <person name="Ruppert J."/>
            <person name="Shah N."/>
            <person name="Rotter K."/>
            <person name="Hodges J."/>
            <person name="Ingenthron E."/>
            <person name="Cordes M."/>
            <person name="Kohlberg S."/>
            <person name="Sgro J."/>
            <person name="Delgado B."/>
            <person name="Mead K."/>
            <person name="Chinwalla A."/>
            <person name="Leonard S."/>
            <person name="Crouse K."/>
            <person name="Collura K."/>
            <person name="Kudrna D."/>
            <person name="Currie J."/>
            <person name="He R."/>
            <person name="Angelova A."/>
            <person name="Rajasekar S."/>
            <person name="Mueller T."/>
            <person name="Lomeli R."/>
            <person name="Scara G."/>
            <person name="Ko A."/>
            <person name="Delaney K."/>
            <person name="Wissotski M."/>
            <person name="Lopez G."/>
            <person name="Campos D."/>
            <person name="Braidotti M."/>
            <person name="Ashley E."/>
            <person name="Golser W."/>
            <person name="Kim H."/>
            <person name="Lee S."/>
            <person name="Lin J."/>
            <person name="Dujmic Z."/>
            <person name="Kim W."/>
            <person name="Talag J."/>
            <person name="Zuccolo A."/>
            <person name="Fan C."/>
            <person name="Sebastian A."/>
            <person name="Kramer M."/>
            <person name="Spiegel L."/>
            <person name="Nascimento L."/>
            <person name="Zutavern T."/>
            <person name="Miller B."/>
            <person name="Ambroise C."/>
            <person name="Muller S."/>
            <person name="Spooner W."/>
            <person name="Narechania A."/>
            <person name="Ren L."/>
            <person name="Wei S."/>
            <person name="Kumari S."/>
            <person name="Faga B."/>
            <person name="Levy M.J."/>
            <person name="McMahan L."/>
            <person name="Van Buren P."/>
            <person name="Vaughn M.W."/>
            <person name="Ying K."/>
            <person name="Yeh C.-T."/>
            <person name="Emrich S.J."/>
            <person name="Jia Y."/>
            <person name="Kalyanaraman A."/>
            <person name="Hsia A.-P."/>
            <person name="Barbazuk W.B."/>
            <person name="Baucom R.S."/>
            <person name="Brutnell T.P."/>
            <person name="Carpita N.C."/>
            <person name="Chaparro C."/>
            <person name="Chia J.-M."/>
            <person name="Deragon J.-M."/>
            <person name="Estill J.C."/>
            <person name="Fu Y."/>
            <person name="Jeddeloh J.A."/>
            <person name="Han Y."/>
            <person name="Lee H."/>
            <person name="Li P."/>
            <person name="Lisch D.R."/>
            <person name="Liu S."/>
            <person name="Liu Z."/>
            <person name="Nagel D.H."/>
            <person name="McCann M.C."/>
            <person name="SanMiguel P."/>
            <person name="Myers A.M."/>
            <person name="Nettleton D."/>
            <person name="Nguyen J."/>
            <person name="Penning B.W."/>
            <person name="Ponnala L."/>
            <person name="Schneider K.L."/>
            <person name="Schwartz D.C."/>
            <person name="Sharma A."/>
            <person name="Soderlund C."/>
            <person name="Springer N.M."/>
            <person name="Sun Q."/>
            <person name="Wang H."/>
            <person name="Waterman M."/>
            <person name="Westerman R."/>
            <person name="Wolfgruber T.K."/>
            <person name="Yang L."/>
            <person name="Yu Y."/>
            <person name="Zhang L."/>
            <person name="Zhou S."/>
            <person name="Zhu Q."/>
            <person name="Bennetzen J.L."/>
            <person name="Dawe R.K."/>
            <person name="Jiang J."/>
            <person name="Jiang N."/>
            <person name="Presting G.G."/>
            <person name="Wessler S.R."/>
            <person name="Aluru S."/>
            <person name="Martienssen R.A."/>
            <person name="Clifton S.W."/>
            <person name="McCombie W.R."/>
            <person name="Wing R.A."/>
            <person name="Wilson R.K."/>
        </authorList>
    </citation>
    <scope>NUCLEOTIDE SEQUENCE [LARGE SCALE GENOMIC DNA]</scope>
    <source>
        <strain evidence="3">cv. B73</strain>
    </source>
</reference>
<feature type="compositionally biased region" description="Polar residues" evidence="1">
    <location>
        <begin position="21"/>
        <end position="36"/>
    </location>
</feature>
<dbReference type="InParanoid" id="A0A804NQN2"/>
<reference evidence="2" key="2">
    <citation type="submission" date="2019-07" db="EMBL/GenBank/DDBJ databases">
        <authorList>
            <person name="Seetharam A."/>
            <person name="Woodhouse M."/>
            <person name="Cannon E."/>
        </authorList>
    </citation>
    <scope>NUCLEOTIDE SEQUENCE [LARGE SCALE GENOMIC DNA]</scope>
    <source>
        <strain evidence="2">cv. B73</strain>
    </source>
</reference>
<organism evidence="2 3">
    <name type="scientific">Zea mays</name>
    <name type="common">Maize</name>
    <dbReference type="NCBI Taxonomy" id="4577"/>
    <lineage>
        <taxon>Eukaryota</taxon>
        <taxon>Viridiplantae</taxon>
        <taxon>Streptophyta</taxon>
        <taxon>Embryophyta</taxon>
        <taxon>Tracheophyta</taxon>
        <taxon>Spermatophyta</taxon>
        <taxon>Magnoliopsida</taxon>
        <taxon>Liliopsida</taxon>
        <taxon>Poales</taxon>
        <taxon>Poaceae</taxon>
        <taxon>PACMAD clade</taxon>
        <taxon>Panicoideae</taxon>
        <taxon>Andropogonodae</taxon>
        <taxon>Andropogoneae</taxon>
        <taxon>Tripsacinae</taxon>
        <taxon>Zea</taxon>
    </lineage>
</organism>
<evidence type="ECO:0000256" key="1">
    <source>
        <dbReference type="SAM" id="MobiDB-lite"/>
    </source>
</evidence>